<dbReference type="OrthoDB" id="263283at2759"/>
<dbReference type="Gene3D" id="3.30.1960.10">
    <property type="entry name" value="tRNA wybutosine-synthesizing-like"/>
    <property type="match status" value="1"/>
</dbReference>
<dbReference type="Proteomes" id="UP000271974">
    <property type="component" value="Unassembled WGS sequence"/>
</dbReference>
<evidence type="ECO:0000259" key="13">
    <source>
        <dbReference type="Pfam" id="PF02676"/>
    </source>
</evidence>
<evidence type="ECO:0000256" key="11">
    <source>
        <dbReference type="ARBA" id="ARBA00049202"/>
    </source>
</evidence>
<name>A0A433THD4_ELYCH</name>
<organism evidence="14 15">
    <name type="scientific">Elysia chlorotica</name>
    <name type="common">Eastern emerald elysia</name>
    <name type="synonym">Sea slug</name>
    <dbReference type="NCBI Taxonomy" id="188477"/>
    <lineage>
        <taxon>Eukaryota</taxon>
        <taxon>Metazoa</taxon>
        <taxon>Spiralia</taxon>
        <taxon>Lophotrochozoa</taxon>
        <taxon>Mollusca</taxon>
        <taxon>Gastropoda</taxon>
        <taxon>Heterobranchia</taxon>
        <taxon>Euthyneura</taxon>
        <taxon>Panpulmonata</taxon>
        <taxon>Sacoglossa</taxon>
        <taxon>Placobranchoidea</taxon>
        <taxon>Plakobranchidae</taxon>
        <taxon>Elysia</taxon>
    </lineage>
</organism>
<feature type="domain" description="tRNA wybutosine-synthesizing protein" evidence="13">
    <location>
        <begin position="12"/>
        <end position="189"/>
    </location>
</feature>
<dbReference type="EC" id="2.1.1.282" evidence="3"/>
<dbReference type="UniPathway" id="UPA00375"/>
<evidence type="ECO:0000256" key="2">
    <source>
        <dbReference type="ARBA" id="ARBA00008569"/>
    </source>
</evidence>
<dbReference type="AlphaFoldDB" id="A0A433THD4"/>
<dbReference type="SUPFAM" id="SSF111278">
    <property type="entry name" value="SSo0622-like"/>
    <property type="match status" value="1"/>
</dbReference>
<feature type="compositionally biased region" description="Polar residues" evidence="12">
    <location>
        <begin position="238"/>
        <end position="248"/>
    </location>
</feature>
<keyword evidence="6" id="KW-0808">Transferase</keyword>
<dbReference type="Pfam" id="PF02676">
    <property type="entry name" value="TYW3"/>
    <property type="match status" value="1"/>
</dbReference>
<proteinExistence type="inferred from homology"/>
<comment type="caution">
    <text evidence="14">The sequence shown here is derived from an EMBL/GenBank/DDBJ whole genome shotgun (WGS) entry which is preliminary data.</text>
</comment>
<evidence type="ECO:0000313" key="15">
    <source>
        <dbReference type="Proteomes" id="UP000271974"/>
    </source>
</evidence>
<evidence type="ECO:0000256" key="12">
    <source>
        <dbReference type="SAM" id="MobiDB-lite"/>
    </source>
</evidence>
<feature type="region of interest" description="Disordered" evidence="12">
    <location>
        <begin position="1"/>
        <end position="23"/>
    </location>
</feature>
<sequence length="248" mass="27776">MMEKEFQHQKTQRLQHGDLSRKGSIDAPLQDSVNFINSLPNYFTTSCCSGRIILFENTCSKVQKKGCRWLHVTHDSVLKKDLEAALTDISDEAVFKFEPMVMHVQCRSLEDARQMHKLAVASGFRNSGITVGSKGKTITAIRSTHSLEVPLSSKGQILVSPQHLEYLVDSANKKMEENRLRIDRFQTSLLSLSPDASETKGKASRHKQKSFKHEEGSESSDKPVPKHDTENAGESDNESLSLSIFDNT</sequence>
<keyword evidence="5" id="KW-0489">Methyltransferase</keyword>
<dbReference type="GO" id="GO:0032259">
    <property type="term" value="P:methylation"/>
    <property type="evidence" value="ECO:0007669"/>
    <property type="project" value="UniProtKB-KW"/>
</dbReference>
<reference evidence="14 15" key="1">
    <citation type="submission" date="2019-01" db="EMBL/GenBank/DDBJ databases">
        <title>A draft genome assembly of the solar-powered sea slug Elysia chlorotica.</title>
        <authorList>
            <person name="Cai H."/>
            <person name="Li Q."/>
            <person name="Fang X."/>
            <person name="Li J."/>
            <person name="Curtis N.E."/>
            <person name="Altenburger A."/>
            <person name="Shibata T."/>
            <person name="Feng M."/>
            <person name="Maeda T."/>
            <person name="Schwartz J.A."/>
            <person name="Shigenobu S."/>
            <person name="Lundholm N."/>
            <person name="Nishiyama T."/>
            <person name="Yang H."/>
            <person name="Hasebe M."/>
            <person name="Li S."/>
            <person name="Pierce S.K."/>
            <person name="Wang J."/>
        </authorList>
    </citation>
    <scope>NUCLEOTIDE SEQUENCE [LARGE SCALE GENOMIC DNA]</scope>
    <source>
        <strain evidence="14">EC2010</strain>
        <tissue evidence="14">Whole organism of an adult</tissue>
    </source>
</reference>
<dbReference type="PANTHER" id="PTHR48418:SF1">
    <property type="entry name" value="TRNA WYBUTOSINE-SYNTHESIZING PROTEIN 3"/>
    <property type="match status" value="1"/>
</dbReference>
<comment type="similarity">
    <text evidence="2">Belongs to the TYW3 family.</text>
</comment>
<keyword evidence="15" id="KW-1185">Reference proteome</keyword>
<evidence type="ECO:0000256" key="3">
    <source>
        <dbReference type="ARBA" id="ARBA00012750"/>
    </source>
</evidence>
<evidence type="ECO:0000256" key="4">
    <source>
        <dbReference type="ARBA" id="ARBA00016536"/>
    </source>
</evidence>
<dbReference type="GO" id="GO:0008033">
    <property type="term" value="P:tRNA processing"/>
    <property type="evidence" value="ECO:0007669"/>
    <property type="project" value="UniProtKB-KW"/>
</dbReference>
<dbReference type="InterPro" id="IPR003827">
    <property type="entry name" value="tRNA_yW-synthesising"/>
</dbReference>
<comment type="function">
    <text evidence="9">Probable S-adenosyl-L-methionine-dependent methyltransferase that acts as a component of the wybutosine biosynthesis pathway. Wybutosine is a hyper modified guanosine with a tricyclic base found at the 3'-position adjacent to the anticodon of eukaryotic phenylalanine tRNA.</text>
</comment>
<comment type="pathway">
    <text evidence="1">tRNA modification; wybutosine-tRNA(Phe) biosynthesis.</text>
</comment>
<evidence type="ECO:0000256" key="10">
    <source>
        <dbReference type="ARBA" id="ARBA00030554"/>
    </source>
</evidence>
<dbReference type="STRING" id="188477.A0A433THD4"/>
<evidence type="ECO:0000256" key="1">
    <source>
        <dbReference type="ARBA" id="ARBA00004797"/>
    </source>
</evidence>
<feature type="compositionally biased region" description="Basic and acidic residues" evidence="12">
    <location>
        <begin position="211"/>
        <end position="230"/>
    </location>
</feature>
<accession>A0A433THD4</accession>
<evidence type="ECO:0000256" key="5">
    <source>
        <dbReference type="ARBA" id="ARBA00022603"/>
    </source>
</evidence>
<comment type="catalytic activity">
    <reaction evidence="11">
        <text>4-demethyl-7-[(3S)-3-amino-3-carboxypropyl]wyosine(37) in tRNA(Phe) + S-adenosyl-L-methionine = 7-[(3S)-3-amino-3-carboxypropyl]wyosine(37) in tRNA(Phe) + S-adenosyl-L-homocysteine + H(+)</text>
        <dbReference type="Rhea" id="RHEA:36635"/>
        <dbReference type="Rhea" id="RHEA-COMP:10378"/>
        <dbReference type="Rhea" id="RHEA-COMP:10379"/>
        <dbReference type="ChEBI" id="CHEBI:15378"/>
        <dbReference type="ChEBI" id="CHEBI:57856"/>
        <dbReference type="ChEBI" id="CHEBI:59789"/>
        <dbReference type="ChEBI" id="CHEBI:73543"/>
        <dbReference type="ChEBI" id="CHEBI:73550"/>
        <dbReference type="EC" id="2.1.1.282"/>
    </reaction>
</comment>
<keyword evidence="7" id="KW-0949">S-adenosyl-L-methionine</keyword>
<evidence type="ECO:0000256" key="9">
    <source>
        <dbReference type="ARBA" id="ARBA00025378"/>
    </source>
</evidence>
<keyword evidence="8" id="KW-0819">tRNA processing</keyword>
<dbReference type="FunFam" id="3.30.1960.10:FF:000001">
    <property type="entry name" value="tRNA wybutosine-synthesizing protein 3 homolog"/>
    <property type="match status" value="1"/>
</dbReference>
<gene>
    <name evidence="14" type="ORF">EGW08_011232</name>
</gene>
<dbReference type="EMBL" id="RQTK01000360">
    <property type="protein sequence ID" value="RUS81027.1"/>
    <property type="molecule type" value="Genomic_DNA"/>
</dbReference>
<protein>
    <recommendedName>
        <fullName evidence="4">tRNA wybutosine-synthesizing protein 3 homolog</fullName>
        <ecNumber evidence="3">2.1.1.282</ecNumber>
    </recommendedName>
    <alternativeName>
        <fullName evidence="10">tRNA(Phe) 7-((3-amino-3-carboxypropyl)-4-demethylwyosine(37)-N(4))-methyltransferase</fullName>
    </alternativeName>
</protein>
<dbReference type="PANTHER" id="PTHR48418">
    <property type="entry name" value="TRNA WYBUTOSINE-SYNTHESIZING PROTEIN 3"/>
    <property type="match status" value="1"/>
</dbReference>
<evidence type="ECO:0000313" key="14">
    <source>
        <dbReference type="EMBL" id="RUS81027.1"/>
    </source>
</evidence>
<dbReference type="InterPro" id="IPR036602">
    <property type="entry name" value="tRNA_yW-synthesising-like_sf"/>
</dbReference>
<evidence type="ECO:0000256" key="6">
    <source>
        <dbReference type="ARBA" id="ARBA00022679"/>
    </source>
</evidence>
<feature type="region of interest" description="Disordered" evidence="12">
    <location>
        <begin position="193"/>
        <end position="248"/>
    </location>
</feature>
<evidence type="ECO:0000256" key="8">
    <source>
        <dbReference type="ARBA" id="ARBA00022694"/>
    </source>
</evidence>
<evidence type="ECO:0000256" key="7">
    <source>
        <dbReference type="ARBA" id="ARBA00022691"/>
    </source>
</evidence>
<dbReference type="GO" id="GO:0008168">
    <property type="term" value="F:methyltransferase activity"/>
    <property type="evidence" value="ECO:0007669"/>
    <property type="project" value="UniProtKB-KW"/>
</dbReference>